<reference evidence="21" key="1">
    <citation type="submission" date="2025-08" db="UniProtKB">
        <authorList>
            <consortium name="RefSeq"/>
        </authorList>
    </citation>
    <scope>IDENTIFICATION</scope>
    <source>
        <strain evidence="21">J_2021</strain>
        <tissue evidence="21">Erythrocytes</tissue>
    </source>
</reference>
<dbReference type="GO" id="GO:0007030">
    <property type="term" value="P:Golgi organization"/>
    <property type="evidence" value="ECO:0000318"/>
    <property type="project" value="GO_Central"/>
</dbReference>
<evidence type="ECO:0000256" key="17">
    <source>
        <dbReference type="SAM" id="MobiDB-lite"/>
    </source>
</evidence>
<evidence type="ECO:0000256" key="15">
    <source>
        <dbReference type="ARBA" id="ARBA00023136"/>
    </source>
</evidence>
<feature type="region of interest" description="Disordered" evidence="17">
    <location>
        <begin position="1304"/>
        <end position="1360"/>
    </location>
</feature>
<feature type="region of interest" description="Disordered" evidence="17">
    <location>
        <begin position="1069"/>
        <end position="1151"/>
    </location>
</feature>
<evidence type="ECO:0000256" key="1">
    <source>
        <dbReference type="ARBA" id="ARBA00004395"/>
    </source>
</evidence>
<keyword evidence="9" id="KW-0597">Phosphoprotein</keyword>
<proteinExistence type="inferred from homology"/>
<feature type="compositionally biased region" description="Polar residues" evidence="17">
    <location>
        <begin position="259"/>
        <end position="272"/>
    </location>
</feature>
<feature type="region of interest" description="Disordered" evidence="17">
    <location>
        <begin position="2239"/>
        <end position="2364"/>
    </location>
</feature>
<dbReference type="OrthoDB" id="8918678at2759"/>
<evidence type="ECO:0000256" key="10">
    <source>
        <dbReference type="ARBA" id="ARBA00022824"/>
    </source>
</evidence>
<dbReference type="GO" id="GO:0012507">
    <property type="term" value="C:ER to Golgi transport vesicle membrane"/>
    <property type="evidence" value="ECO:0000318"/>
    <property type="project" value="GO_Central"/>
</dbReference>
<comment type="function">
    <text evidence="16">Plays a role in the organization of the endoplasmic reticulum exit sites (ERES), also known as transitional endoplasmic reticulum (tER). Required for secretory cargo traffic from the endoplasmic reticulum to the Golgi apparatus.</text>
</comment>
<dbReference type="GO" id="GO:0005789">
    <property type="term" value="C:endoplasmic reticulum membrane"/>
    <property type="evidence" value="ECO:0007669"/>
    <property type="project" value="UniProtKB-SubCell"/>
</dbReference>
<feature type="compositionally biased region" description="Low complexity" evidence="17">
    <location>
        <begin position="2295"/>
        <end position="2306"/>
    </location>
</feature>
<keyword evidence="15 16" id="KW-0472">Membrane</keyword>
<feature type="domain" description="Sec16 Sec23-binding" evidence="18">
    <location>
        <begin position="1601"/>
        <end position="1835"/>
    </location>
</feature>
<feature type="compositionally biased region" description="Polar residues" evidence="17">
    <location>
        <begin position="319"/>
        <end position="330"/>
    </location>
</feature>
<keyword evidence="7 16" id="KW-0813">Transport</keyword>
<keyword evidence="12 16" id="KW-0931">ER-Golgi transport</keyword>
<dbReference type="GO" id="GO:0051668">
    <property type="term" value="P:localization within membrane"/>
    <property type="evidence" value="ECO:0007669"/>
    <property type="project" value="UniProtKB-ARBA"/>
</dbReference>
<dbReference type="RefSeq" id="XP_018088068.1">
    <property type="nucleotide sequence ID" value="XM_018232579.2"/>
</dbReference>
<dbReference type="FunFam" id="1.25.40.1030:FF:000002">
    <property type="entry name" value="Protein transport protein sec16"/>
    <property type="match status" value="1"/>
</dbReference>
<dbReference type="AGR" id="Xenbase:XB-GENE-17332038"/>
<keyword evidence="11" id="KW-0492">Microsome</keyword>
<gene>
    <name evidence="21 22" type="primary">sec16a.S</name>
</gene>
<evidence type="ECO:0000256" key="7">
    <source>
        <dbReference type="ARBA" id="ARBA00022448"/>
    </source>
</evidence>
<dbReference type="GO" id="GO:0005829">
    <property type="term" value="C:cytosol"/>
    <property type="evidence" value="ECO:0007669"/>
    <property type="project" value="UniProtKB-SubCell"/>
</dbReference>
<comment type="similarity">
    <text evidence="6 16">Belongs to the SEC16 family.</text>
</comment>
<evidence type="ECO:0000313" key="21">
    <source>
        <dbReference type="RefSeq" id="XP_018088068.1"/>
    </source>
</evidence>
<feature type="compositionally biased region" description="Low complexity" evidence="17">
    <location>
        <begin position="2063"/>
        <end position="2081"/>
    </location>
</feature>
<comment type="subunit">
    <text evidence="16">SEC16A and SEC16B are each present in multiple copies in a heteromeric complex.</text>
</comment>
<feature type="compositionally biased region" description="Polar residues" evidence="17">
    <location>
        <begin position="1121"/>
        <end position="1130"/>
    </location>
</feature>
<dbReference type="Proteomes" id="UP000186698">
    <property type="component" value="Chromosome 8S"/>
</dbReference>
<sequence length="2364" mass="257009">MQPPPQARHPGTGGPPRMGLGNNAHWRKRGPNPVPVASASVQPVTDPFAFGRITPQSMAQGNVPIGNPLMAPSVSPSFYPQPVPVHASAAVDQGHGSPASLPGFVPQPAATGGMYTNVSVPSPSSAPFHNYPAATSSAQPGLSNIQTFQNTASGLENAFLPVHIRAQSTQGINYNPPSSSPLQHFIPAPSQPTNAPSGSLQSVPPASAQNFPLPVQQPSHNAPYYSPPYLEVSNLVPQANETVAQQRSAPGHYPPATVANPTFQHSTSQPTILNPIDYMHRHNPDQNWVKQPHKDQQHPPFPSPNPVQYPTQPPEPHQEVTNASGHVSTNVDSGTISMFFKGDEEENVEIVSSDQQNASVKVDHGSSHYQNSGHEGVPSLLPQPTVSSMSSLTPISVSQNVGNLTQPHSDWRQDVFPVGDKISKPKVGSELPYDNVENIECVQNQEVPPNEPNHFNLYPSNVNSDTYRYGSMPGLSLQKNVSSQPEAGPNLETPVTVGCPVRSDSVSSNYSNLSHKSLPVPTRPQELAGTFIQKERGRLEGDSSHGFFKQIDSLPMAGDAVGQNMGQHTFHSNLSQPPTPSPPKPTGIFMTSANSSFEPVRSHSIGLKASDVDQLKMGGDLREGHNVPPSASLPAASPGNLEQPPDNLESIFLGKRNSHGNITSNGNLFHSAGDPPLDNISLLLERRPSSRAHGSNKKCESPATTLWAQGELPNFGGNVLLAPAAPSLYVPPKPQTEIIQPPEDGSYDSCSGGTDMGKFQTSLEEQISSENLENPPKITDEEQLPSQASSGYASLLSSPPTEVLQNQPLLIAQPNKTYNLSQPNNFSLSLPNKVKNINSLKELGAADKPGPQSLPPAVGNFNSNDNTVFSLIQVPPEASNPPNYKSAATNDKFSESLHNLSSILQRQSSANQMPLNLAAESQKALKGENATVDLANKNPIPAALPTGPRFPANPNGKPNYHAEKTVALDFTVPRAPVSSVANNVASSNSQPVAGGPLFPRPSVSYQNGQAGLDVNKQGFYQQVTKDGPPQQQPVMDIQHQGGVGLGEYMVPSSQPLSLVLPAQAPPVGKSVPYPPQAESQVQTLQNPSGTPYNSAPEPAPKYGPTEQPSYPAPPVPSSSATVNHIATYQEQPRPPASHTPQQADPYYYRSYGAYPQPYQPLDPRAAPLYYPDPYGAYDPTYRQYSGSAYVNPGNYSYQEPERPSSRSSHCSDRPSSRQGYSSKGDWNAHSGYYSGYYQSQYDYADPSRWDRYPGAYDPGYRDPSSNYWNYMYNSRDDVYQRNVPTAYTTRYDVYEDRWQYDPRYVGGFDEEPQRDLTKDDFDRRSVHSEHSVDSMHSGRSAHSRRSSFSSHSQHSQIYKSQPDLSANAYEPQIQNPPLNEYSYGVYPNDYGTQQALDDYSYGYPKGTEWQPVEQVPSRPLTPEKFGSPHICARFGSGGQLIKVLPNLPSDGQPALVEIHNMEVIMQNSAEQEQLRSFPGPLVKDETHKVDVISFAQKKFKECSQNESLLDQESACLLWDFIVLLCRQNGTVVGTDIAELLLRDHKTVWLPAKSPNEANLIDFSNEPLEQQEEESGASQLSFLTDSLQSTGEALEKETERFRELLLFGRKKDALESAMKNGLWGHALLLASKMDSRTHARVMTRFANSLPINDPLQTVYQLLSGRMPAAATCCGDEKWGDWRPHLAMVLSNLTNNVDVPTRAMTTMGDTLASRGLMDASHFCYLMAQVGFGIFTKKSTKLVLIGSNHSLSFAKFCTNEAIQRTEAYEYAQALGTQSFSLPNIQVYKFIYACRLAEHGLSAQAFHYCEVISKTILKHPSCYSPVLVSQLLEVSSHLRFFDPQLKEKPEQELFIDPPWLQHLRTLDKQMKHGTVVYDMGRTTPQQFACSTPSSEIDHVSQSDGFGIAGDIPTHTENPLLANLLPNMMPPVQAVLVPAGPENPPPVYPPYTGNDPSYPGTPQGLAPSSGPPTPSTAPNFVPFGVEQATVYPPAALQPYPPLPQATDCAPPMQMNQDPGLQRIQQNSPTKTTFADPEDFYGVMAKMVPGQRSRTVSQSSSHMRRTRTTSESSTHSIGSGRRSSMGIQPSPPPASIPEADRPEEKNKHKSHGPSQGSGKSWFPLKFGWLMGKGKNEAHLPDDRNKSIVWDEKQQRWTNLDEPEEERKPLPPPPPGMLKKPQTAPSVPGGPLNPSVNVFSIRAAGARGRYIDVLNPGGTRPTNSVPPPADLFAPLAPMPIPTNLFVPNAVPEEGQPAEASGAEMVQPAGQTGLSNFSQAQLPGLPPVSDLPTNQEDGQMGELSRSSSLSSLSREVSQHMEQAHVAPASGPPPTGAVPFYNPSQFSQQQPPSAQAGGLRPGRLGQRKYPSLK</sequence>
<feature type="region of interest" description="Disordered" evidence="17">
    <location>
        <begin position="773"/>
        <end position="799"/>
    </location>
</feature>
<dbReference type="Pfam" id="PF12931">
    <property type="entry name" value="TPR_Sec16"/>
    <property type="match status" value="1"/>
</dbReference>
<feature type="compositionally biased region" description="Low complexity" evidence="17">
    <location>
        <begin position="2334"/>
        <end position="2347"/>
    </location>
</feature>
<feature type="region of interest" description="Disordered" evidence="17">
    <location>
        <begin position="1935"/>
        <end position="1974"/>
    </location>
</feature>
<feature type="compositionally biased region" description="Basic and acidic residues" evidence="17">
    <location>
        <begin position="2127"/>
        <end position="2148"/>
    </location>
</feature>
<dbReference type="CTD" id="100037049"/>
<dbReference type="GO" id="GO:0070973">
    <property type="term" value="P:protein localization to endoplasmic reticulum exit site"/>
    <property type="evidence" value="ECO:0000318"/>
    <property type="project" value="GO_Central"/>
</dbReference>
<dbReference type="Xenbase" id="XB-GENE-17332038">
    <property type="gene designation" value="sec16a.S"/>
</dbReference>
<keyword evidence="20" id="KW-1185">Reference proteome</keyword>
<comment type="subcellular location">
    <subcellularLocation>
        <location evidence="3">Cytoplasm</location>
        <location evidence="3">Cytosol</location>
    </subcellularLocation>
    <subcellularLocation>
        <location evidence="5">Cytoplasm</location>
        <location evidence="5">Perinuclear region</location>
    </subcellularLocation>
    <subcellularLocation>
        <location evidence="2">Endoplasmic reticulum membrane</location>
        <topology evidence="2">Peripheral membrane protein</topology>
    </subcellularLocation>
    <subcellularLocation>
        <location evidence="1">Golgi apparatus membrane</location>
        <topology evidence="1">Peripheral membrane protein</topology>
    </subcellularLocation>
    <subcellularLocation>
        <location evidence="4">Microsome membrane</location>
    </subcellularLocation>
</comment>
<feature type="region of interest" description="Disordered" evidence="17">
    <location>
        <begin position="738"/>
        <end position="757"/>
    </location>
</feature>
<dbReference type="GO" id="GO:0000139">
    <property type="term" value="C:Golgi membrane"/>
    <property type="evidence" value="ECO:0007669"/>
    <property type="project" value="UniProtKB-SubCell"/>
</dbReference>
<feature type="compositionally biased region" description="Polar residues" evidence="17">
    <location>
        <begin position="170"/>
        <end position="182"/>
    </location>
</feature>
<evidence type="ECO:0000256" key="9">
    <source>
        <dbReference type="ARBA" id="ARBA00022553"/>
    </source>
</evidence>
<feature type="region of interest" description="Disordered" evidence="17">
    <location>
        <begin position="349"/>
        <end position="375"/>
    </location>
</feature>
<feature type="domain" description="Sec16 central conserved" evidence="19">
    <location>
        <begin position="1432"/>
        <end position="1529"/>
    </location>
</feature>
<dbReference type="GO" id="GO:0007029">
    <property type="term" value="P:endoplasmic reticulum organization"/>
    <property type="evidence" value="ECO:0007669"/>
    <property type="project" value="UniProtKB-ARBA"/>
</dbReference>
<feature type="compositionally biased region" description="Basic and acidic residues" evidence="17">
    <location>
        <begin position="1311"/>
        <end position="1333"/>
    </location>
</feature>
<feature type="compositionally biased region" description="Polar residues" evidence="17">
    <location>
        <begin position="566"/>
        <end position="576"/>
    </location>
</feature>
<feature type="compositionally biased region" description="Low complexity" evidence="17">
    <location>
        <begin position="1346"/>
        <end position="1355"/>
    </location>
</feature>
<accession>A0A8J0TMI3</accession>
<dbReference type="CDD" id="cd09233">
    <property type="entry name" value="ACE1-Sec16-like"/>
    <property type="match status" value="1"/>
</dbReference>
<feature type="compositionally biased region" description="Polar residues" evidence="17">
    <location>
        <begin position="2261"/>
        <end position="2273"/>
    </location>
</feature>
<evidence type="ECO:0000313" key="22">
    <source>
        <dbReference type="Xenbase" id="XB-GENE-17332038"/>
    </source>
</evidence>
<protein>
    <recommendedName>
        <fullName evidence="16">Protein transport protein sec16</fullName>
    </recommendedName>
</protein>
<evidence type="ECO:0000256" key="11">
    <source>
        <dbReference type="ARBA" id="ARBA00022848"/>
    </source>
</evidence>
<dbReference type="InterPro" id="IPR024298">
    <property type="entry name" value="Sec16_Sec23-bd"/>
</dbReference>
<dbReference type="GO" id="GO:0015031">
    <property type="term" value="P:protein transport"/>
    <property type="evidence" value="ECO:0007669"/>
    <property type="project" value="UniProtKB-KW"/>
</dbReference>
<keyword evidence="13 16" id="KW-0653">Protein transport</keyword>
<dbReference type="GO" id="GO:0070971">
    <property type="term" value="C:endoplasmic reticulum exit site"/>
    <property type="evidence" value="ECO:0000318"/>
    <property type="project" value="GO_Central"/>
</dbReference>
<dbReference type="PANTHER" id="PTHR13402:SF13">
    <property type="entry name" value="PROTEIN TRANSPORT PROTEIN SEC16A"/>
    <property type="match status" value="1"/>
</dbReference>
<feature type="region of interest" description="Disordered" evidence="17">
    <location>
        <begin position="2009"/>
        <end position="2184"/>
    </location>
</feature>
<dbReference type="GO" id="GO:0048471">
    <property type="term" value="C:perinuclear region of cytoplasm"/>
    <property type="evidence" value="ECO:0007669"/>
    <property type="project" value="UniProtKB-SubCell"/>
</dbReference>
<feature type="region of interest" description="Disordered" evidence="17">
    <location>
        <begin position="1192"/>
        <end position="1224"/>
    </location>
</feature>
<keyword evidence="8" id="KW-0963">Cytoplasm</keyword>
<dbReference type="InterPro" id="IPR024340">
    <property type="entry name" value="Sec16_CCD"/>
</dbReference>
<feature type="compositionally biased region" description="Polar residues" evidence="17">
    <location>
        <begin position="784"/>
        <end position="799"/>
    </location>
</feature>
<dbReference type="Gene3D" id="1.25.40.1030">
    <property type="match status" value="1"/>
</dbReference>
<dbReference type="GeneID" id="100037049"/>
<feature type="region of interest" description="Disordered" evidence="17">
    <location>
        <begin position="1"/>
        <end position="39"/>
    </location>
</feature>
<evidence type="ECO:0000313" key="20">
    <source>
        <dbReference type="Proteomes" id="UP000186698"/>
    </source>
</evidence>
<feature type="compositionally biased region" description="Basic and acidic residues" evidence="17">
    <location>
        <begin position="1199"/>
        <end position="1215"/>
    </location>
</feature>
<feature type="compositionally biased region" description="Polar residues" evidence="17">
    <location>
        <begin position="2009"/>
        <end position="2027"/>
    </location>
</feature>
<feature type="region of interest" description="Disordered" evidence="17">
    <location>
        <begin position="618"/>
        <end position="644"/>
    </location>
</feature>
<evidence type="ECO:0000256" key="16">
    <source>
        <dbReference type="RuleBase" id="RU364101"/>
    </source>
</evidence>
<evidence type="ECO:0000256" key="2">
    <source>
        <dbReference type="ARBA" id="ARBA00004406"/>
    </source>
</evidence>
<dbReference type="GO" id="GO:0016192">
    <property type="term" value="P:vesicle-mediated transport"/>
    <property type="evidence" value="ECO:0007669"/>
    <property type="project" value="UniProtKB-KW"/>
</dbReference>
<dbReference type="Pfam" id="PF12932">
    <property type="entry name" value="Sec16"/>
    <property type="match status" value="1"/>
</dbReference>
<feature type="compositionally biased region" description="Polar residues" evidence="17">
    <location>
        <begin position="191"/>
        <end position="220"/>
    </location>
</feature>
<evidence type="ECO:0000256" key="12">
    <source>
        <dbReference type="ARBA" id="ARBA00022892"/>
    </source>
</evidence>
<evidence type="ECO:0000256" key="5">
    <source>
        <dbReference type="ARBA" id="ARBA00004556"/>
    </source>
</evidence>
<evidence type="ECO:0000256" key="3">
    <source>
        <dbReference type="ARBA" id="ARBA00004514"/>
    </source>
</evidence>
<feature type="region of interest" description="Disordered" evidence="17">
    <location>
        <begin position="170"/>
        <end position="225"/>
    </location>
</feature>
<evidence type="ECO:0000259" key="19">
    <source>
        <dbReference type="Pfam" id="PF12932"/>
    </source>
</evidence>
<evidence type="ECO:0000259" key="18">
    <source>
        <dbReference type="Pfam" id="PF12931"/>
    </source>
</evidence>
<evidence type="ECO:0000256" key="4">
    <source>
        <dbReference type="ARBA" id="ARBA00004524"/>
    </source>
</evidence>
<dbReference type="KEGG" id="xla:100037049"/>
<name>A0A8J0TMI3_XENLA</name>
<feature type="compositionally biased region" description="Polar residues" evidence="17">
    <location>
        <begin position="1077"/>
        <end position="1093"/>
    </location>
</feature>
<evidence type="ECO:0000256" key="14">
    <source>
        <dbReference type="ARBA" id="ARBA00023034"/>
    </source>
</evidence>
<feature type="region of interest" description="Disordered" evidence="17">
    <location>
        <begin position="242"/>
        <end position="330"/>
    </location>
</feature>
<feature type="compositionally biased region" description="Low complexity" evidence="17">
    <location>
        <begin position="628"/>
        <end position="638"/>
    </location>
</feature>
<evidence type="ECO:0000256" key="13">
    <source>
        <dbReference type="ARBA" id="ARBA00022927"/>
    </source>
</evidence>
<feature type="region of interest" description="Disordered" evidence="17">
    <location>
        <begin position="566"/>
        <end position="586"/>
    </location>
</feature>
<evidence type="ECO:0000256" key="6">
    <source>
        <dbReference type="ARBA" id="ARBA00005927"/>
    </source>
</evidence>
<keyword evidence="14 16" id="KW-0333">Golgi apparatus</keyword>
<feature type="compositionally biased region" description="Polar residues" evidence="17">
    <location>
        <begin position="350"/>
        <end position="359"/>
    </location>
</feature>
<dbReference type="PANTHER" id="PTHR13402">
    <property type="entry name" value="RGPR-RELATED"/>
    <property type="match status" value="1"/>
</dbReference>
<organism evidence="20 21">
    <name type="scientific">Xenopus laevis</name>
    <name type="common">African clawed frog</name>
    <dbReference type="NCBI Taxonomy" id="8355"/>
    <lineage>
        <taxon>Eukaryota</taxon>
        <taxon>Metazoa</taxon>
        <taxon>Chordata</taxon>
        <taxon>Craniata</taxon>
        <taxon>Vertebrata</taxon>
        <taxon>Euteleostomi</taxon>
        <taxon>Amphibia</taxon>
        <taxon>Batrachia</taxon>
        <taxon>Anura</taxon>
        <taxon>Pipoidea</taxon>
        <taxon>Pipidae</taxon>
        <taxon>Xenopodinae</taxon>
        <taxon>Xenopus</taxon>
        <taxon>Xenopus</taxon>
    </lineage>
</organism>
<keyword evidence="10 16" id="KW-0256">Endoplasmic reticulum</keyword>
<evidence type="ECO:0000256" key="8">
    <source>
        <dbReference type="ARBA" id="ARBA00022490"/>
    </source>
</evidence>
<feature type="compositionally biased region" description="Pro residues" evidence="17">
    <location>
        <begin position="299"/>
        <end position="315"/>
    </location>
</feature>